<comment type="subcellular location">
    <subcellularLocation>
        <location evidence="1 12">Mitochondrion inner membrane</location>
        <topology evidence="1 12">Multi-pass membrane protein</topology>
    </subcellularLocation>
</comment>
<proteinExistence type="inferred from homology"/>
<dbReference type="Pfam" id="PF08566">
    <property type="entry name" value="Pam17"/>
    <property type="match status" value="1"/>
</dbReference>
<evidence type="ECO:0000256" key="1">
    <source>
        <dbReference type="ARBA" id="ARBA00004448"/>
    </source>
</evidence>
<dbReference type="Proteomes" id="UP000262825">
    <property type="component" value="Unassembled WGS sequence"/>
</dbReference>
<reference evidence="14" key="1">
    <citation type="submission" date="2018-06" db="EMBL/GenBank/DDBJ databases">
        <authorList>
            <person name="Guldener U."/>
        </authorList>
    </citation>
    <scope>NUCLEOTIDE SEQUENCE [LARGE SCALE GENOMIC DNA]</scope>
    <source>
        <strain evidence="14">UTAD17</strain>
    </source>
</reference>
<evidence type="ECO:0000313" key="13">
    <source>
        <dbReference type="EMBL" id="SSD58764.1"/>
    </source>
</evidence>
<protein>
    <recommendedName>
        <fullName evidence="12">Presequence translocated-associated motor subunit PAM17</fullName>
    </recommendedName>
</protein>
<evidence type="ECO:0000256" key="8">
    <source>
        <dbReference type="ARBA" id="ARBA00022989"/>
    </source>
</evidence>
<dbReference type="GO" id="GO:0001405">
    <property type="term" value="C:PAM complex, Tim23 associated import motor"/>
    <property type="evidence" value="ECO:0007669"/>
    <property type="project" value="UniProtKB-UniRule"/>
</dbReference>
<dbReference type="OrthoDB" id="5970083at2759"/>
<keyword evidence="9 12" id="KW-0811">Translocation</keyword>
<keyword evidence="11 12" id="KW-0472">Membrane</keyword>
<keyword evidence="5 12" id="KW-0999">Mitochondrion inner membrane</keyword>
<evidence type="ECO:0000256" key="9">
    <source>
        <dbReference type="ARBA" id="ARBA00023010"/>
    </source>
</evidence>
<dbReference type="AlphaFoldDB" id="A0A376B2Q4"/>
<dbReference type="InterPro" id="IPR013875">
    <property type="entry name" value="Pam17"/>
</dbReference>
<comment type="similarity">
    <text evidence="2 12">Belongs to the PAM17 family.</text>
</comment>
<evidence type="ECO:0000256" key="11">
    <source>
        <dbReference type="ARBA" id="ARBA00023136"/>
    </source>
</evidence>
<comment type="function">
    <text evidence="12">Component of the PAM complex, a complex required for the translocation of transit peptide-containing proteins from the inner membrane into the mitochondrial matrix in an ATP-dependent manner.</text>
</comment>
<dbReference type="VEuPathDB" id="FungiDB:SCODWIG_00525"/>
<evidence type="ECO:0000256" key="6">
    <source>
        <dbReference type="ARBA" id="ARBA00022927"/>
    </source>
</evidence>
<evidence type="ECO:0000256" key="2">
    <source>
        <dbReference type="ARBA" id="ARBA00006837"/>
    </source>
</evidence>
<organism evidence="13 14">
    <name type="scientific">Saccharomycodes ludwigii</name>
    <dbReference type="NCBI Taxonomy" id="36035"/>
    <lineage>
        <taxon>Eukaryota</taxon>
        <taxon>Fungi</taxon>
        <taxon>Dikarya</taxon>
        <taxon>Ascomycota</taxon>
        <taxon>Saccharomycotina</taxon>
        <taxon>Saccharomycetes</taxon>
        <taxon>Saccharomycodales</taxon>
        <taxon>Saccharomycodaceae</taxon>
        <taxon>Saccharomycodes</taxon>
    </lineage>
</organism>
<dbReference type="PANTHER" id="PTHR28021:SF1">
    <property type="entry name" value="PRESEQUENCE TRANSLOCATED-ASSOCIATED MOTOR SUBUNIT PAM17, MITOCHONDRIAL"/>
    <property type="match status" value="1"/>
</dbReference>
<feature type="transmembrane region" description="Helical" evidence="12">
    <location>
        <begin position="68"/>
        <end position="88"/>
    </location>
</feature>
<evidence type="ECO:0000256" key="10">
    <source>
        <dbReference type="ARBA" id="ARBA00023128"/>
    </source>
</evidence>
<keyword evidence="6 12" id="KW-0653">Protein transport</keyword>
<keyword evidence="14" id="KW-1185">Reference proteome</keyword>
<keyword evidence="8 12" id="KW-1133">Transmembrane helix</keyword>
<evidence type="ECO:0000313" key="14">
    <source>
        <dbReference type="Proteomes" id="UP000262825"/>
    </source>
</evidence>
<keyword evidence="4 12" id="KW-0812">Transmembrane</keyword>
<dbReference type="PANTHER" id="PTHR28021">
    <property type="entry name" value="PRESEQUENCE TRANSLOCATED-ASSOCIATED MOTOR SUBUNIT PAM17, MITOCHONDRIAL"/>
    <property type="match status" value="1"/>
</dbReference>
<keyword evidence="7" id="KW-0809">Transit peptide</keyword>
<evidence type="ECO:0000256" key="4">
    <source>
        <dbReference type="ARBA" id="ARBA00022692"/>
    </source>
</evidence>
<evidence type="ECO:0000256" key="5">
    <source>
        <dbReference type="ARBA" id="ARBA00022792"/>
    </source>
</evidence>
<keyword evidence="3 12" id="KW-0813">Transport</keyword>
<dbReference type="EMBL" id="UFAJ01000045">
    <property type="protein sequence ID" value="SSD58764.1"/>
    <property type="molecule type" value="Genomic_DNA"/>
</dbReference>
<evidence type="ECO:0000256" key="7">
    <source>
        <dbReference type="ARBA" id="ARBA00022946"/>
    </source>
</evidence>
<feature type="transmembrane region" description="Helical" evidence="12">
    <location>
        <begin position="108"/>
        <end position="131"/>
    </location>
</feature>
<comment type="subunit">
    <text evidence="12">Component of the PAM complex.</text>
</comment>
<accession>A0A376B2Q4</accession>
<evidence type="ECO:0000256" key="3">
    <source>
        <dbReference type="ARBA" id="ARBA00022448"/>
    </source>
</evidence>
<name>A0A376B2Q4_9ASCO</name>
<dbReference type="GO" id="GO:0030150">
    <property type="term" value="P:protein import into mitochondrial matrix"/>
    <property type="evidence" value="ECO:0007669"/>
    <property type="project" value="UniProtKB-UniRule"/>
</dbReference>
<gene>
    <name evidence="13" type="ORF">SCODWIG_00525</name>
</gene>
<evidence type="ECO:0000256" key="12">
    <source>
        <dbReference type="RuleBase" id="RU367146"/>
    </source>
</evidence>
<sequence>MLTRNILIKNSPAITTTRTVLFNNLLLKRNLSSTHITNTNQITEEHIKDSKNLTWSEFFNLRKSERRLNMGSSIFTAFIGSNLSWSYISTMEIDPTQTILGFDPLLVIVAGIMSCAGLGFLCGPVLGTMLFNFKNSNNLKSYSAKNKIFLEHVIKNRVDASSQSFSNPVPDYYGEKIGSLVEYRQWLRDCHTYRNKAKEFI</sequence>
<keyword evidence="10 12" id="KW-0496">Mitochondrion</keyword>